<evidence type="ECO:0000256" key="2">
    <source>
        <dbReference type="ARBA" id="ARBA00008954"/>
    </source>
</evidence>
<dbReference type="EMBL" id="VSSQ01039163">
    <property type="protein sequence ID" value="MPM92190.1"/>
    <property type="molecule type" value="Genomic_DNA"/>
</dbReference>
<keyword evidence="4 6" id="KW-0808">Transferase</keyword>
<evidence type="ECO:0000256" key="1">
    <source>
        <dbReference type="ARBA" id="ARBA00001933"/>
    </source>
</evidence>
<sequence>MHGLDFYTKAKYDFIERFYSVILNPRKLGYKIMFTGPTGTNAVEAALKLARKVSKRRNIIAFTGAFHGMTLGSLAVTTDKTSREGAGVNLNDVTFIPYESGGNYNFDSLNYFEHLLADDHSGIEKPAAVIFETVQAEGGVNVASEAWLIRLEKICKSNDIILICDDIQVGCGRTGTFFSFERSGINPDMVILSKSLSGYGFPMSVLLFKQHLDVWKPAEHNGTFRGNQLAFVSSTEALDFWADQKFSDSIEKKSKLIGGFLKEDILPLHNGIKIRGCGLIWAIDFSEIKNINANELVKICFKNKLIIETCGRNDSALKILPALTIEKDLLMEGLQIIFKTIKLYL</sequence>
<evidence type="ECO:0000256" key="3">
    <source>
        <dbReference type="ARBA" id="ARBA00022576"/>
    </source>
</evidence>
<dbReference type="Gene3D" id="3.40.640.10">
    <property type="entry name" value="Type I PLP-dependent aspartate aminotransferase-like (Major domain)"/>
    <property type="match status" value="1"/>
</dbReference>
<reference evidence="6" key="1">
    <citation type="submission" date="2019-08" db="EMBL/GenBank/DDBJ databases">
        <authorList>
            <person name="Kucharzyk K."/>
            <person name="Murdoch R.W."/>
            <person name="Higgins S."/>
            <person name="Loffler F."/>
        </authorList>
    </citation>
    <scope>NUCLEOTIDE SEQUENCE</scope>
</reference>
<dbReference type="SUPFAM" id="SSF53383">
    <property type="entry name" value="PLP-dependent transferases"/>
    <property type="match status" value="1"/>
</dbReference>
<comment type="similarity">
    <text evidence="2">Belongs to the class-III pyridoxal-phosphate-dependent aminotransferase family.</text>
</comment>
<dbReference type="InterPro" id="IPR015424">
    <property type="entry name" value="PyrdxlP-dep_Trfase"/>
</dbReference>
<evidence type="ECO:0000256" key="5">
    <source>
        <dbReference type="ARBA" id="ARBA00022898"/>
    </source>
</evidence>
<dbReference type="Gene3D" id="3.90.1150.10">
    <property type="entry name" value="Aspartate Aminotransferase, domain 1"/>
    <property type="match status" value="1"/>
</dbReference>
<dbReference type="InterPro" id="IPR015422">
    <property type="entry name" value="PyrdxlP-dep_Trfase_small"/>
</dbReference>
<dbReference type="NCBIfam" id="NF006733">
    <property type="entry name" value="PRK09264.1"/>
    <property type="match status" value="1"/>
</dbReference>
<dbReference type="Pfam" id="PF00202">
    <property type="entry name" value="Aminotran_3"/>
    <property type="match status" value="1"/>
</dbReference>
<organism evidence="6">
    <name type="scientific">bioreactor metagenome</name>
    <dbReference type="NCBI Taxonomy" id="1076179"/>
    <lineage>
        <taxon>unclassified sequences</taxon>
        <taxon>metagenomes</taxon>
        <taxon>ecological metagenomes</taxon>
    </lineage>
</organism>
<dbReference type="GO" id="GO:0030170">
    <property type="term" value="F:pyridoxal phosphate binding"/>
    <property type="evidence" value="ECO:0007669"/>
    <property type="project" value="InterPro"/>
</dbReference>
<accession>A0A645DRU0</accession>
<protein>
    <submittedName>
        <fullName evidence="6">Diaminobutyrate--2-oxoglutarate transaminase</fullName>
        <ecNumber evidence="6">2.6.1.76</ecNumber>
    </submittedName>
</protein>
<comment type="cofactor">
    <cofactor evidence="1">
        <name>pyridoxal 5'-phosphate</name>
        <dbReference type="ChEBI" id="CHEBI:597326"/>
    </cofactor>
</comment>
<dbReference type="PROSITE" id="PS00600">
    <property type="entry name" value="AA_TRANSFER_CLASS_3"/>
    <property type="match status" value="1"/>
</dbReference>
<keyword evidence="3 6" id="KW-0032">Aminotransferase</keyword>
<proteinExistence type="inferred from homology"/>
<dbReference type="GO" id="GO:0045303">
    <property type="term" value="F:diaminobutyrate-2-oxoglutarate transaminase activity"/>
    <property type="evidence" value="ECO:0007669"/>
    <property type="project" value="UniProtKB-EC"/>
</dbReference>
<dbReference type="PIRSF" id="PIRSF000521">
    <property type="entry name" value="Transaminase_4ab_Lys_Orn"/>
    <property type="match status" value="1"/>
</dbReference>
<dbReference type="PANTHER" id="PTHR43552">
    <property type="entry name" value="DIAMINOBUTYRATE--2-OXOGLUTARATE AMINOTRANSFERASE"/>
    <property type="match status" value="1"/>
</dbReference>
<evidence type="ECO:0000313" key="6">
    <source>
        <dbReference type="EMBL" id="MPM92190.1"/>
    </source>
</evidence>
<gene>
    <name evidence="6" type="primary">ectB_2</name>
    <name evidence="6" type="ORF">SDC9_139325</name>
</gene>
<dbReference type="InterPro" id="IPR015421">
    <property type="entry name" value="PyrdxlP-dep_Trfase_major"/>
</dbReference>
<dbReference type="InterPro" id="IPR049704">
    <property type="entry name" value="Aminotrans_3_PPA_site"/>
</dbReference>
<dbReference type="EC" id="2.6.1.76" evidence="6"/>
<evidence type="ECO:0000256" key="4">
    <source>
        <dbReference type="ARBA" id="ARBA00022679"/>
    </source>
</evidence>
<name>A0A645DRU0_9ZZZZ</name>
<comment type="caution">
    <text evidence="6">The sequence shown here is derived from an EMBL/GenBank/DDBJ whole genome shotgun (WGS) entry which is preliminary data.</text>
</comment>
<dbReference type="PANTHER" id="PTHR43552:SF2">
    <property type="entry name" value="DIAMINOBUTYRATE--2-OXOGLUTARATE TRANSAMINASE"/>
    <property type="match status" value="1"/>
</dbReference>
<dbReference type="AlphaFoldDB" id="A0A645DRU0"/>
<dbReference type="InterPro" id="IPR004637">
    <property type="entry name" value="Dat"/>
</dbReference>
<keyword evidence="5" id="KW-0663">Pyridoxal phosphate</keyword>
<dbReference type="InterPro" id="IPR005814">
    <property type="entry name" value="Aminotrans_3"/>
</dbReference>
<dbReference type="CDD" id="cd00610">
    <property type="entry name" value="OAT_like"/>
    <property type="match status" value="1"/>
</dbReference>